<feature type="non-terminal residue" evidence="2">
    <location>
        <position position="158"/>
    </location>
</feature>
<dbReference type="OrthoDB" id="3905365at2759"/>
<evidence type="ECO:0000313" key="2">
    <source>
        <dbReference type="EMBL" id="KAF4969768.1"/>
    </source>
</evidence>
<reference evidence="2" key="1">
    <citation type="journal article" date="2020" name="BMC Genomics">
        <title>Correction to: Identification and distribution of gene clusters required for synthesis of sphingolipid metabolism inhibitors in diverse species of the filamentous fungus Fusarium.</title>
        <authorList>
            <person name="Kim H.S."/>
            <person name="Lohmar J.M."/>
            <person name="Busman M."/>
            <person name="Brown D.W."/>
            <person name="Naumann T.A."/>
            <person name="Divon H.H."/>
            <person name="Lysoe E."/>
            <person name="Uhlig S."/>
            <person name="Proctor R.H."/>
        </authorList>
    </citation>
    <scope>NUCLEOTIDE SEQUENCE</scope>
    <source>
        <strain evidence="2">NRRL 22465</strain>
    </source>
</reference>
<feature type="region of interest" description="Disordered" evidence="1">
    <location>
        <begin position="1"/>
        <end position="114"/>
    </location>
</feature>
<name>A0A8H4XC70_9HYPO</name>
<comment type="caution">
    <text evidence="2">The sequence shown here is derived from an EMBL/GenBank/DDBJ whole genome shotgun (WGS) entry which is preliminary data.</text>
</comment>
<feature type="compositionally biased region" description="Low complexity" evidence="1">
    <location>
        <begin position="84"/>
        <end position="94"/>
    </location>
</feature>
<dbReference type="Proteomes" id="UP000635477">
    <property type="component" value="Unassembled WGS sequence"/>
</dbReference>
<feature type="compositionally biased region" description="Polar residues" evidence="1">
    <location>
        <begin position="1"/>
        <end position="14"/>
    </location>
</feature>
<dbReference type="EMBL" id="JABEYC010001066">
    <property type="protein sequence ID" value="KAF4969768.1"/>
    <property type="molecule type" value="Genomic_DNA"/>
</dbReference>
<dbReference type="AlphaFoldDB" id="A0A8H4XC70"/>
<sequence length="158" mass="16845">MSESTPQAADSSTPKGGAPKDKNCPYCGQAFTSSSLGRHLDLYIKDKNPKPPDGIHDVDAIKKLRGGITRRQPRGSLGGRREVSTTPASTPTGPARKETPVPENYGFRSPAVSKEGQLVVDTTMKYSGSFQPTWEATGVISNIPKRGSFEGDATPEPT</sequence>
<accession>A0A8H4XC70</accession>
<gene>
    <name evidence="2" type="ORF">FZEAL_10169</name>
</gene>
<protein>
    <submittedName>
        <fullName evidence="2">Uncharacterized protein</fullName>
    </submittedName>
</protein>
<keyword evidence="3" id="KW-1185">Reference proteome</keyword>
<organism evidence="2 3">
    <name type="scientific">Fusarium zealandicum</name>
    <dbReference type="NCBI Taxonomy" id="1053134"/>
    <lineage>
        <taxon>Eukaryota</taxon>
        <taxon>Fungi</taxon>
        <taxon>Dikarya</taxon>
        <taxon>Ascomycota</taxon>
        <taxon>Pezizomycotina</taxon>
        <taxon>Sordariomycetes</taxon>
        <taxon>Hypocreomycetidae</taxon>
        <taxon>Hypocreales</taxon>
        <taxon>Nectriaceae</taxon>
        <taxon>Fusarium</taxon>
        <taxon>Fusarium staphyleae species complex</taxon>
    </lineage>
</organism>
<proteinExistence type="predicted"/>
<feature type="compositionally biased region" description="Basic and acidic residues" evidence="1">
    <location>
        <begin position="38"/>
        <end position="62"/>
    </location>
</feature>
<evidence type="ECO:0000313" key="3">
    <source>
        <dbReference type="Proteomes" id="UP000635477"/>
    </source>
</evidence>
<reference evidence="2" key="2">
    <citation type="submission" date="2020-05" db="EMBL/GenBank/DDBJ databases">
        <authorList>
            <person name="Kim H.-S."/>
            <person name="Proctor R.H."/>
            <person name="Brown D.W."/>
        </authorList>
    </citation>
    <scope>NUCLEOTIDE SEQUENCE</scope>
    <source>
        <strain evidence="2">NRRL 22465</strain>
    </source>
</reference>
<evidence type="ECO:0000256" key="1">
    <source>
        <dbReference type="SAM" id="MobiDB-lite"/>
    </source>
</evidence>